<dbReference type="PANTHER" id="PTHR35007">
    <property type="entry name" value="INTEGRAL MEMBRANE PROTEIN-RELATED"/>
    <property type="match status" value="1"/>
</dbReference>
<evidence type="ECO:0000313" key="8">
    <source>
        <dbReference type="EMBL" id="MFB0834013.1"/>
    </source>
</evidence>
<keyword evidence="4 6" id="KW-1133">Transmembrane helix</keyword>
<comment type="subcellular location">
    <subcellularLocation>
        <location evidence="1">Cell membrane</location>
        <topology evidence="1">Multi-pass membrane protein</topology>
    </subcellularLocation>
</comment>
<dbReference type="EMBL" id="JBHDLJ010000003">
    <property type="protein sequence ID" value="MFB0834013.1"/>
    <property type="molecule type" value="Genomic_DNA"/>
</dbReference>
<feature type="transmembrane region" description="Helical" evidence="6">
    <location>
        <begin position="265"/>
        <end position="287"/>
    </location>
</feature>
<dbReference type="PANTHER" id="PTHR35007:SF2">
    <property type="entry name" value="PILUS ASSEMBLE PROTEIN"/>
    <property type="match status" value="1"/>
</dbReference>
<protein>
    <submittedName>
        <fullName evidence="8">Type II secretion system F family protein</fullName>
    </submittedName>
</protein>
<dbReference type="Proteomes" id="UP001575652">
    <property type="component" value="Unassembled WGS sequence"/>
</dbReference>
<dbReference type="InterPro" id="IPR018076">
    <property type="entry name" value="T2SS_GspF_dom"/>
</dbReference>
<comment type="caution">
    <text evidence="8">The sequence shown here is derived from an EMBL/GenBank/DDBJ whole genome shotgun (WGS) entry which is preliminary data.</text>
</comment>
<evidence type="ECO:0000256" key="6">
    <source>
        <dbReference type="SAM" id="Phobius"/>
    </source>
</evidence>
<feature type="transmembrane region" description="Helical" evidence="6">
    <location>
        <begin position="6"/>
        <end position="28"/>
    </location>
</feature>
<name>A0ABV4UM57_9MICC</name>
<dbReference type="Pfam" id="PF00482">
    <property type="entry name" value="T2SSF"/>
    <property type="match status" value="1"/>
</dbReference>
<gene>
    <name evidence="8" type="ORF">ACETWP_05365</name>
</gene>
<keyword evidence="9" id="KW-1185">Reference proteome</keyword>
<proteinExistence type="predicted"/>
<evidence type="ECO:0000256" key="1">
    <source>
        <dbReference type="ARBA" id="ARBA00004651"/>
    </source>
</evidence>
<evidence type="ECO:0000256" key="2">
    <source>
        <dbReference type="ARBA" id="ARBA00022475"/>
    </source>
</evidence>
<evidence type="ECO:0000256" key="5">
    <source>
        <dbReference type="ARBA" id="ARBA00023136"/>
    </source>
</evidence>
<feature type="domain" description="Type II secretion system protein GspF" evidence="7">
    <location>
        <begin position="157"/>
        <end position="282"/>
    </location>
</feature>
<keyword evidence="3 6" id="KW-0812">Transmembrane</keyword>
<keyword evidence="5 6" id="KW-0472">Membrane</keyword>
<evidence type="ECO:0000256" key="3">
    <source>
        <dbReference type="ARBA" id="ARBA00022692"/>
    </source>
</evidence>
<sequence length="297" mass="32247">MGIETLAWLAILMVVLPLAFLVWGFVAVDRNEMVLIQRNLNRAAPTPGAEAPGGQSDFAALARRLTSGTYAAKLDRLLARAGRPAAWPLERVLVMKPLLGIAGAIIGLLLLFGNPSGTTLLLGAFLTVFGYFLPDLLAYNIGIKRQEAIQRELPNILDQLLISVEAGLGLEGAMSRVAMNGTGPLAEEMSRTLQEMQVGRSRRDAYLAMAERSSADDLRSFVRAIVQAEKYGIGVARVLRSQAAQMRVKRRQRAEEQAMKLPVKILFPLLLFIFPALFIVILGPAVINIVKSGVFGG</sequence>
<organism evidence="8 9">
    <name type="scientific">Arthrobacter halodurans</name>
    <dbReference type="NCBI Taxonomy" id="516699"/>
    <lineage>
        <taxon>Bacteria</taxon>
        <taxon>Bacillati</taxon>
        <taxon>Actinomycetota</taxon>
        <taxon>Actinomycetes</taxon>
        <taxon>Micrococcales</taxon>
        <taxon>Micrococcaceae</taxon>
        <taxon>Arthrobacter</taxon>
    </lineage>
</organism>
<evidence type="ECO:0000313" key="9">
    <source>
        <dbReference type="Proteomes" id="UP001575652"/>
    </source>
</evidence>
<evidence type="ECO:0000259" key="7">
    <source>
        <dbReference type="Pfam" id="PF00482"/>
    </source>
</evidence>
<keyword evidence="2" id="KW-1003">Cell membrane</keyword>
<reference evidence="8 9" key="1">
    <citation type="submission" date="2024-09" db="EMBL/GenBank/DDBJ databases">
        <authorList>
            <person name="Salinas-Garcia M.A."/>
            <person name="Prieme A."/>
        </authorList>
    </citation>
    <scope>NUCLEOTIDE SEQUENCE [LARGE SCALE GENOMIC DNA]</scope>
    <source>
        <strain evidence="8 9">DSM 21081</strain>
    </source>
</reference>
<feature type="transmembrane region" description="Helical" evidence="6">
    <location>
        <begin position="119"/>
        <end position="141"/>
    </location>
</feature>
<dbReference type="RefSeq" id="WP_373971184.1">
    <property type="nucleotide sequence ID" value="NZ_JBHDLJ010000003.1"/>
</dbReference>
<feature type="transmembrane region" description="Helical" evidence="6">
    <location>
        <begin position="93"/>
        <end position="113"/>
    </location>
</feature>
<evidence type="ECO:0000256" key="4">
    <source>
        <dbReference type="ARBA" id="ARBA00022989"/>
    </source>
</evidence>
<accession>A0ABV4UM57</accession>